<dbReference type="GeneID" id="94432238"/>
<comment type="caution">
    <text evidence="2">The sequence shown here is derived from an EMBL/GenBank/DDBJ whole genome shotgun (WGS) entry which is preliminary data.</text>
</comment>
<evidence type="ECO:0000313" key="2">
    <source>
        <dbReference type="EMBL" id="PHJ17271.1"/>
    </source>
</evidence>
<gene>
    <name evidence="2" type="ORF">CSUI_008908</name>
</gene>
<protein>
    <recommendedName>
        <fullName evidence="4">Transmembrane protein</fullName>
    </recommendedName>
</protein>
<keyword evidence="3" id="KW-1185">Reference proteome</keyword>
<keyword evidence="1" id="KW-0812">Transmembrane</keyword>
<evidence type="ECO:0000256" key="1">
    <source>
        <dbReference type="SAM" id="Phobius"/>
    </source>
</evidence>
<dbReference type="VEuPathDB" id="ToxoDB:CSUI_008908"/>
<dbReference type="EMBL" id="MIGC01005136">
    <property type="protein sequence ID" value="PHJ17271.1"/>
    <property type="molecule type" value="Genomic_DNA"/>
</dbReference>
<dbReference type="AlphaFoldDB" id="A0A2C6JKJ8"/>
<keyword evidence="1" id="KW-0472">Membrane</keyword>
<dbReference type="RefSeq" id="XP_067918996.1">
    <property type="nucleotide sequence ID" value="XM_068069027.1"/>
</dbReference>
<evidence type="ECO:0000313" key="3">
    <source>
        <dbReference type="Proteomes" id="UP000221165"/>
    </source>
</evidence>
<dbReference type="Proteomes" id="UP000221165">
    <property type="component" value="Unassembled WGS sequence"/>
</dbReference>
<name>A0A2C6JKJ8_9APIC</name>
<keyword evidence="1" id="KW-1133">Transmembrane helix</keyword>
<evidence type="ECO:0008006" key="4">
    <source>
        <dbReference type="Google" id="ProtNLM"/>
    </source>
</evidence>
<proteinExistence type="predicted"/>
<sequence>MYTRQCVDISLSTYLYGHMHVLHFCMQIHLHIPSCVSYISNFVCIYTCRIRYVSTPSHSLMYILPNICMYIQLNGICTFTSVCKLYTCPHVYTCQHLAVCIYTFPYVYTSVCIYTFTPVVCLYTFTRAPWR</sequence>
<feature type="transmembrane region" description="Helical" evidence="1">
    <location>
        <begin position="106"/>
        <end position="125"/>
    </location>
</feature>
<accession>A0A2C6JKJ8</accession>
<organism evidence="2 3">
    <name type="scientific">Cystoisospora suis</name>
    <dbReference type="NCBI Taxonomy" id="483139"/>
    <lineage>
        <taxon>Eukaryota</taxon>
        <taxon>Sar</taxon>
        <taxon>Alveolata</taxon>
        <taxon>Apicomplexa</taxon>
        <taxon>Conoidasida</taxon>
        <taxon>Coccidia</taxon>
        <taxon>Eucoccidiorida</taxon>
        <taxon>Eimeriorina</taxon>
        <taxon>Sarcocystidae</taxon>
        <taxon>Cystoisospora</taxon>
    </lineage>
</organism>
<reference evidence="2 3" key="1">
    <citation type="journal article" date="2017" name="Int. J. Parasitol.">
        <title>The genome of the protozoan parasite Cystoisospora suis and a reverse vaccinology approach to identify vaccine candidates.</title>
        <authorList>
            <person name="Palmieri N."/>
            <person name="Shrestha A."/>
            <person name="Ruttkowski B."/>
            <person name="Beck T."/>
            <person name="Vogl C."/>
            <person name="Tomley F."/>
            <person name="Blake D.P."/>
            <person name="Joachim A."/>
        </authorList>
    </citation>
    <scope>NUCLEOTIDE SEQUENCE [LARGE SCALE GENOMIC DNA]</scope>
    <source>
        <strain evidence="2 3">Wien I</strain>
    </source>
</reference>